<evidence type="ECO:0000313" key="1">
    <source>
        <dbReference type="EMBL" id="AFU05394.1"/>
    </source>
</evidence>
<reference evidence="1 2" key="1">
    <citation type="journal article" date="2012" name="J. Bacteriol.">
        <title>Complete genome sequence of Nocardia brasiliensis HUJEG-1.</title>
        <authorList>
            <person name="Vera-Cabrera L."/>
            <person name="Ortiz-Lopez R."/>
            <person name="Elizondo-Gonzalez R."/>
            <person name="Perez-Maya A.A."/>
            <person name="Ocampo-Candiani J."/>
        </authorList>
    </citation>
    <scope>NUCLEOTIDE SEQUENCE [LARGE SCALE GENOMIC DNA]</scope>
    <source>
        <strain evidence="2">ATCC 700358</strain>
    </source>
</reference>
<dbReference type="STRING" id="1133849.O3I_037235"/>
<dbReference type="AlphaFoldDB" id="K0F6T6"/>
<dbReference type="HOGENOM" id="CLU_145988_0_0_11"/>
<dbReference type="eggNOG" id="ENOG5033ZFS">
    <property type="taxonomic scope" value="Bacteria"/>
</dbReference>
<proteinExistence type="predicted"/>
<protein>
    <submittedName>
        <fullName evidence="1">Uncharacterized protein</fullName>
    </submittedName>
</protein>
<name>K0F6T6_NOCB7</name>
<accession>K0F6T6</accession>
<dbReference type="Proteomes" id="UP000006304">
    <property type="component" value="Chromosome"/>
</dbReference>
<dbReference type="KEGG" id="nbr:O3I_037235"/>
<organism evidence="1 2">
    <name type="scientific">Nocardia brasiliensis (strain ATCC 700358 / HUJEG-1)</name>
    <dbReference type="NCBI Taxonomy" id="1133849"/>
    <lineage>
        <taxon>Bacteria</taxon>
        <taxon>Bacillati</taxon>
        <taxon>Actinomycetota</taxon>
        <taxon>Actinomycetes</taxon>
        <taxon>Mycobacteriales</taxon>
        <taxon>Nocardiaceae</taxon>
        <taxon>Nocardia</taxon>
    </lineage>
</organism>
<sequence length="153" mass="17162">MRHSPSRRQDSGDAAIQPEVFEMTNVLRSGRYIAATVDELRQHTAADKAAGVVSQRALFPRRGRIELDEDVLVLADWSDNGDLLLSRAAIVSLRREFTALYGRVMGGLLNSGKPLILKTTTAGEIYVLIDRREFAEFTDNRQWADAIAQWQDC</sequence>
<keyword evidence="2" id="KW-1185">Reference proteome</keyword>
<gene>
    <name evidence="1" type="ORF">O3I_037235</name>
</gene>
<evidence type="ECO:0000313" key="2">
    <source>
        <dbReference type="Proteomes" id="UP000006304"/>
    </source>
</evidence>
<dbReference type="EMBL" id="CP003876">
    <property type="protein sequence ID" value="AFU05394.1"/>
    <property type="molecule type" value="Genomic_DNA"/>
</dbReference>